<sequence>MKRFFKHIILFGLIFFTVEKVTWFLLDATPKRQYDKRLEKLINGEINKELIVLGSSKGAGNILANQLEEETGLSAYNLSYQGSNVNFHEFILKTLLKYNEKPEIILLAIDNPSEFVGDISIRYRVDVLQPLTNYNYINTTLIDEGVNNKLSHVFFLSRLNKSHFRFKNRTAPSMNPLDSSGTMPLIKKKDLELIYSKNKSSYNTALEESSRLTSFKNIQYLCKKNNIQLIHVFSPSYRSFNLSFFNRFKKLQKAEEGVIVFDTLKPEYKNADYFYDYAHLLENGAEIFTSEISAFINKNNTK</sequence>
<dbReference type="EMBL" id="PVEO01000007">
    <property type="protein sequence ID" value="PQV47282.1"/>
    <property type="molecule type" value="Genomic_DNA"/>
</dbReference>
<name>A0A362X1Q6_9FLAO</name>
<gene>
    <name evidence="1" type="ORF">CLV33_10764</name>
</gene>
<reference evidence="1 2" key="1">
    <citation type="submission" date="2018-02" db="EMBL/GenBank/DDBJ databases">
        <title>Genomic Encyclopedia of Archaeal and Bacterial Type Strains, Phase II (KMG-II): from individual species to whole genera.</title>
        <authorList>
            <person name="Goeker M."/>
        </authorList>
    </citation>
    <scope>NUCLEOTIDE SEQUENCE [LARGE SCALE GENOMIC DNA]</scope>
    <source>
        <strain evidence="1 2">DSM 21165</strain>
    </source>
</reference>
<comment type="caution">
    <text evidence="1">The sequence shown here is derived from an EMBL/GenBank/DDBJ whole genome shotgun (WGS) entry which is preliminary data.</text>
</comment>
<protein>
    <recommendedName>
        <fullName evidence="3">DUF1574 domain-containing protein</fullName>
    </recommendedName>
</protein>
<evidence type="ECO:0000313" key="2">
    <source>
        <dbReference type="Proteomes" id="UP000251545"/>
    </source>
</evidence>
<evidence type="ECO:0008006" key="3">
    <source>
        <dbReference type="Google" id="ProtNLM"/>
    </source>
</evidence>
<evidence type="ECO:0000313" key="1">
    <source>
        <dbReference type="EMBL" id="PQV47282.1"/>
    </source>
</evidence>
<accession>A0A362X1Q6</accession>
<dbReference type="Proteomes" id="UP000251545">
    <property type="component" value="Unassembled WGS sequence"/>
</dbReference>
<dbReference type="RefSeq" id="WP_105474150.1">
    <property type="nucleotide sequence ID" value="NZ_PVEO01000007.1"/>
</dbReference>
<dbReference type="AlphaFoldDB" id="A0A362X1Q6"/>
<organism evidence="1 2">
    <name type="scientific">Jejuia pallidilutea</name>
    <dbReference type="NCBI Taxonomy" id="504487"/>
    <lineage>
        <taxon>Bacteria</taxon>
        <taxon>Pseudomonadati</taxon>
        <taxon>Bacteroidota</taxon>
        <taxon>Flavobacteriia</taxon>
        <taxon>Flavobacteriales</taxon>
        <taxon>Flavobacteriaceae</taxon>
        <taxon>Jejuia</taxon>
    </lineage>
</organism>
<proteinExistence type="predicted"/>